<dbReference type="PANTHER" id="PTHR43341:SF45">
    <property type="entry name" value="AMINO ACID TRANSPORTER (EUROFUNG)"/>
    <property type="match status" value="1"/>
</dbReference>
<dbReference type="GO" id="GO:0015171">
    <property type="term" value="F:amino acid transmembrane transporter activity"/>
    <property type="evidence" value="ECO:0007669"/>
    <property type="project" value="TreeGrafter"/>
</dbReference>
<dbReference type="InterPro" id="IPR004841">
    <property type="entry name" value="AA-permease/SLC12A_dom"/>
</dbReference>
<feature type="domain" description="Amino acid permease/ SLC12A" evidence="6">
    <location>
        <begin position="1"/>
        <end position="374"/>
    </location>
</feature>
<dbReference type="PANTHER" id="PTHR43341">
    <property type="entry name" value="AMINO ACID PERMEASE"/>
    <property type="match status" value="1"/>
</dbReference>
<comment type="subcellular location">
    <subcellularLocation>
        <location evidence="1">Membrane</location>
        <topology evidence="1">Multi-pass membrane protein</topology>
    </subcellularLocation>
</comment>
<dbReference type="Gene3D" id="1.20.1740.10">
    <property type="entry name" value="Amino acid/polyamine transporter I"/>
    <property type="match status" value="1"/>
</dbReference>
<feature type="transmembrane region" description="Helical" evidence="5">
    <location>
        <begin position="193"/>
        <end position="218"/>
    </location>
</feature>
<dbReference type="AlphaFoldDB" id="A0A3A2ZWW5"/>
<name>A0A3A2ZWW5_9EURO</name>
<feature type="transmembrane region" description="Helical" evidence="5">
    <location>
        <begin position="141"/>
        <end position="158"/>
    </location>
</feature>
<organism evidence="7 8">
    <name type="scientific">Aspergillus sclerotialis</name>
    <dbReference type="NCBI Taxonomy" id="2070753"/>
    <lineage>
        <taxon>Eukaryota</taxon>
        <taxon>Fungi</taxon>
        <taxon>Dikarya</taxon>
        <taxon>Ascomycota</taxon>
        <taxon>Pezizomycotina</taxon>
        <taxon>Eurotiomycetes</taxon>
        <taxon>Eurotiomycetidae</taxon>
        <taxon>Eurotiales</taxon>
        <taxon>Aspergillaceae</taxon>
        <taxon>Aspergillus</taxon>
        <taxon>Aspergillus subgen. Polypaecilum</taxon>
    </lineage>
</organism>
<evidence type="ECO:0000256" key="1">
    <source>
        <dbReference type="ARBA" id="ARBA00004141"/>
    </source>
</evidence>
<feature type="transmembrane region" description="Helical" evidence="5">
    <location>
        <begin position="310"/>
        <end position="328"/>
    </location>
</feature>
<evidence type="ECO:0000259" key="6">
    <source>
        <dbReference type="Pfam" id="PF00324"/>
    </source>
</evidence>
<evidence type="ECO:0000256" key="5">
    <source>
        <dbReference type="SAM" id="Phobius"/>
    </source>
</evidence>
<evidence type="ECO:0000313" key="7">
    <source>
        <dbReference type="EMBL" id="RJE23794.1"/>
    </source>
</evidence>
<protein>
    <submittedName>
        <fullName evidence="7">Amino acid permease</fullName>
    </submittedName>
</protein>
<dbReference type="PIRSF" id="PIRSF006060">
    <property type="entry name" value="AA_transporter"/>
    <property type="match status" value="1"/>
</dbReference>
<gene>
    <name evidence="7" type="ORF">PHISCL_03879</name>
</gene>
<comment type="caution">
    <text evidence="7">The sequence shown here is derived from an EMBL/GenBank/DDBJ whole genome shotgun (WGS) entry which is preliminary data.</text>
</comment>
<sequence>MVMSYWLGPEQVNPGVWITTFLIVIVASNYWNGQYLGEYEFCLSAFKIVVMLGLMLLSLVLALGGGPDHNEPRGFRYWKDPGAFASDIADRPWGKFFAVCRTMPSATFAYLGSELIGMAIVQTQNPRKTTTRAINLTFRRVFVFHVMSVILIGMLIPYNSKALAFARTAPKSAAASAFVVAIELANIRVLPSILNGCILLFVLSSANYGLHMATRAVYLLAREKHAPAFLSHMNRQGVPIYALGLCSVLASLAYMNISSDSKVLFGYFVNLVSMFGLLAWISILITHIAFIQARKAQGVPDEALAFKAPFGRIGSLITLICCIFVSLMRCFDVFTRSSSSAKFDYKAFVTSYIGVPLYLALVIGYKLHTRSKVERQKADLWADKAQYERYEQSTMHLIIEDSKSRRNRWKEKFIRAWLL</sequence>
<dbReference type="STRING" id="2070753.A0A3A2ZWW5"/>
<feature type="transmembrane region" description="Helical" evidence="5">
    <location>
        <begin position="43"/>
        <end position="63"/>
    </location>
</feature>
<evidence type="ECO:0000256" key="3">
    <source>
        <dbReference type="ARBA" id="ARBA00022989"/>
    </source>
</evidence>
<dbReference type="Proteomes" id="UP000266188">
    <property type="component" value="Unassembled WGS sequence"/>
</dbReference>
<dbReference type="OrthoDB" id="3900342at2759"/>
<keyword evidence="8" id="KW-1185">Reference proteome</keyword>
<keyword evidence="2 5" id="KW-0812">Transmembrane</keyword>
<dbReference type="EMBL" id="MVGC01000105">
    <property type="protein sequence ID" value="RJE23794.1"/>
    <property type="molecule type" value="Genomic_DNA"/>
</dbReference>
<reference evidence="8" key="1">
    <citation type="submission" date="2017-02" db="EMBL/GenBank/DDBJ databases">
        <authorList>
            <person name="Tafer H."/>
            <person name="Lopandic K."/>
        </authorList>
    </citation>
    <scope>NUCLEOTIDE SEQUENCE [LARGE SCALE GENOMIC DNA]</scope>
    <source>
        <strain evidence="8">CBS 366.77</strain>
    </source>
</reference>
<dbReference type="Pfam" id="PF00324">
    <property type="entry name" value="AA_permease"/>
    <property type="match status" value="1"/>
</dbReference>
<proteinExistence type="predicted"/>
<evidence type="ECO:0000313" key="8">
    <source>
        <dbReference type="Proteomes" id="UP000266188"/>
    </source>
</evidence>
<dbReference type="InterPro" id="IPR050524">
    <property type="entry name" value="APC_YAT"/>
</dbReference>
<feature type="transmembrane region" description="Helical" evidence="5">
    <location>
        <begin position="348"/>
        <end position="367"/>
    </location>
</feature>
<feature type="transmembrane region" description="Helical" evidence="5">
    <location>
        <begin position="12"/>
        <end position="31"/>
    </location>
</feature>
<evidence type="ECO:0000256" key="2">
    <source>
        <dbReference type="ARBA" id="ARBA00022692"/>
    </source>
</evidence>
<feature type="transmembrane region" description="Helical" evidence="5">
    <location>
        <begin position="263"/>
        <end position="290"/>
    </location>
</feature>
<keyword evidence="3 5" id="KW-1133">Transmembrane helix</keyword>
<keyword evidence="4 5" id="KW-0472">Membrane</keyword>
<feature type="transmembrane region" description="Helical" evidence="5">
    <location>
        <begin position="238"/>
        <end position="257"/>
    </location>
</feature>
<dbReference type="GO" id="GO:0016020">
    <property type="term" value="C:membrane"/>
    <property type="evidence" value="ECO:0007669"/>
    <property type="project" value="UniProtKB-SubCell"/>
</dbReference>
<accession>A0A3A2ZWW5</accession>
<evidence type="ECO:0000256" key="4">
    <source>
        <dbReference type="ARBA" id="ARBA00023136"/>
    </source>
</evidence>